<dbReference type="InterPro" id="IPR010255">
    <property type="entry name" value="Haem_peroxidase_sf"/>
</dbReference>
<dbReference type="GO" id="GO:0020037">
    <property type="term" value="F:heme binding"/>
    <property type="evidence" value="ECO:0007669"/>
    <property type="project" value="InterPro"/>
</dbReference>
<comment type="caution">
    <text evidence="12">The sequence shown here is derived from an EMBL/GenBank/DDBJ whole genome shotgun (WGS) entry which is preliminary data.</text>
</comment>
<dbReference type="InterPro" id="IPR002016">
    <property type="entry name" value="Haem_peroxidase"/>
</dbReference>
<evidence type="ECO:0000313" key="12">
    <source>
        <dbReference type="EMBL" id="KAG5541117.1"/>
    </source>
</evidence>
<protein>
    <recommendedName>
        <fullName evidence="3">peroxidase</fullName>
        <ecNumber evidence="3">1.11.1.7</ecNumber>
    </recommendedName>
</protein>
<comment type="cofactor">
    <cofactor evidence="9">
        <name>Ca(2+)</name>
        <dbReference type="ChEBI" id="CHEBI:29108"/>
    </cofactor>
    <text evidence="9">Binds 2 calcium ions per subunit.</text>
</comment>
<feature type="binding site" evidence="9">
    <location>
        <position position="69"/>
    </location>
    <ligand>
        <name>Ca(2+)</name>
        <dbReference type="ChEBI" id="CHEBI:29108"/>
        <label>2</label>
    </ligand>
</feature>
<evidence type="ECO:0000256" key="4">
    <source>
        <dbReference type="ARBA" id="ARBA00022559"/>
    </source>
</evidence>
<evidence type="ECO:0000256" key="7">
    <source>
        <dbReference type="ARBA" id="ARBA00023002"/>
    </source>
</evidence>
<dbReference type="GO" id="GO:0006979">
    <property type="term" value="P:response to oxidative stress"/>
    <property type="evidence" value="ECO:0007669"/>
    <property type="project" value="InterPro"/>
</dbReference>
<keyword evidence="5" id="KW-0349">Heme</keyword>
<evidence type="ECO:0000256" key="3">
    <source>
        <dbReference type="ARBA" id="ARBA00012313"/>
    </source>
</evidence>
<keyword evidence="4" id="KW-0575">Peroxidase</keyword>
<proteinExistence type="inferred from homology"/>
<dbReference type="SUPFAM" id="SSF48113">
    <property type="entry name" value="Heme-dependent peroxidases"/>
    <property type="match status" value="1"/>
</dbReference>
<dbReference type="Proteomes" id="UP000823749">
    <property type="component" value="Chromosome 7"/>
</dbReference>
<evidence type="ECO:0000256" key="9">
    <source>
        <dbReference type="PIRSR" id="PIRSR600823-3"/>
    </source>
</evidence>
<dbReference type="EMBL" id="JACTNZ010000007">
    <property type="protein sequence ID" value="KAG5541117.1"/>
    <property type="molecule type" value="Genomic_DNA"/>
</dbReference>
<evidence type="ECO:0000259" key="11">
    <source>
        <dbReference type="PROSITE" id="PS50873"/>
    </source>
</evidence>
<dbReference type="PROSITE" id="PS50873">
    <property type="entry name" value="PEROXIDASE_4"/>
    <property type="match status" value="1"/>
</dbReference>
<evidence type="ECO:0000256" key="8">
    <source>
        <dbReference type="ARBA" id="ARBA00023004"/>
    </source>
</evidence>
<dbReference type="InterPro" id="IPR000823">
    <property type="entry name" value="Peroxidase_pln"/>
</dbReference>
<comment type="cofactor">
    <cofactor evidence="2">
        <name>heme b</name>
        <dbReference type="ChEBI" id="CHEBI:60344"/>
    </cofactor>
</comment>
<reference evidence="12" key="1">
    <citation type="submission" date="2020-08" db="EMBL/GenBank/DDBJ databases">
        <title>Plant Genome Project.</title>
        <authorList>
            <person name="Zhang R.-G."/>
        </authorList>
    </citation>
    <scope>NUCLEOTIDE SEQUENCE</scope>
    <source>
        <strain evidence="12">WSP0</strain>
        <tissue evidence="12">Leaf</tissue>
    </source>
</reference>
<name>A0AAV6JKU0_9ERIC</name>
<sequence length="96" mass="10547">MPVLQIQTLLPYEHTLLELQHARSSNTDSITAMALILKPPPPQIDPAFLPQLRSLCPDNGDGLTLMGLDNGSPNTFDTSFYANLRNIRGILASDQM</sequence>
<comment type="catalytic activity">
    <reaction evidence="1">
        <text>2 a phenolic donor + H2O2 = 2 a phenolic radical donor + 2 H2O</text>
        <dbReference type="Rhea" id="RHEA:56136"/>
        <dbReference type="ChEBI" id="CHEBI:15377"/>
        <dbReference type="ChEBI" id="CHEBI:16240"/>
        <dbReference type="ChEBI" id="CHEBI:139520"/>
        <dbReference type="ChEBI" id="CHEBI:139521"/>
        <dbReference type="EC" id="1.11.1.7"/>
    </reaction>
</comment>
<comment type="similarity">
    <text evidence="10">Belongs to the peroxidase family.</text>
</comment>
<evidence type="ECO:0000256" key="2">
    <source>
        <dbReference type="ARBA" id="ARBA00001970"/>
    </source>
</evidence>
<dbReference type="GO" id="GO:0046872">
    <property type="term" value="F:metal ion binding"/>
    <property type="evidence" value="ECO:0007669"/>
    <property type="project" value="UniProtKB-KW"/>
</dbReference>
<evidence type="ECO:0000256" key="5">
    <source>
        <dbReference type="ARBA" id="ARBA00022617"/>
    </source>
</evidence>
<keyword evidence="7" id="KW-0560">Oxidoreductase</keyword>
<gene>
    <name evidence="12" type="ORF">RHGRI_021106</name>
</gene>
<dbReference type="EC" id="1.11.1.7" evidence="3"/>
<keyword evidence="6 9" id="KW-0479">Metal-binding</keyword>
<evidence type="ECO:0000256" key="1">
    <source>
        <dbReference type="ARBA" id="ARBA00000189"/>
    </source>
</evidence>
<evidence type="ECO:0000313" key="13">
    <source>
        <dbReference type="Proteomes" id="UP000823749"/>
    </source>
</evidence>
<dbReference type="Pfam" id="PF00141">
    <property type="entry name" value="peroxidase"/>
    <property type="match status" value="1"/>
</dbReference>
<accession>A0AAV6JKU0</accession>
<dbReference type="PRINTS" id="PR00461">
    <property type="entry name" value="PLPEROXIDASE"/>
</dbReference>
<dbReference type="Gene3D" id="1.10.420.10">
    <property type="entry name" value="Peroxidase, domain 2"/>
    <property type="match status" value="1"/>
</dbReference>
<dbReference type="GO" id="GO:0140825">
    <property type="term" value="F:lactoperoxidase activity"/>
    <property type="evidence" value="ECO:0007669"/>
    <property type="project" value="UniProtKB-EC"/>
</dbReference>
<keyword evidence="13" id="KW-1185">Reference proteome</keyword>
<dbReference type="AlphaFoldDB" id="A0AAV6JKU0"/>
<feature type="domain" description="Plant heme peroxidase family profile" evidence="11">
    <location>
        <begin position="40"/>
        <end position="96"/>
    </location>
</feature>
<evidence type="ECO:0000256" key="6">
    <source>
        <dbReference type="ARBA" id="ARBA00022723"/>
    </source>
</evidence>
<evidence type="ECO:0000256" key="10">
    <source>
        <dbReference type="RuleBase" id="RU004241"/>
    </source>
</evidence>
<keyword evidence="8" id="KW-0408">Iron</keyword>
<keyword evidence="9" id="KW-0106">Calcium</keyword>
<feature type="binding site" evidence="9">
    <location>
        <position position="77"/>
    </location>
    <ligand>
        <name>Ca(2+)</name>
        <dbReference type="ChEBI" id="CHEBI:29108"/>
        <label>2</label>
    </ligand>
</feature>
<organism evidence="12 13">
    <name type="scientific">Rhododendron griersonianum</name>
    <dbReference type="NCBI Taxonomy" id="479676"/>
    <lineage>
        <taxon>Eukaryota</taxon>
        <taxon>Viridiplantae</taxon>
        <taxon>Streptophyta</taxon>
        <taxon>Embryophyta</taxon>
        <taxon>Tracheophyta</taxon>
        <taxon>Spermatophyta</taxon>
        <taxon>Magnoliopsida</taxon>
        <taxon>eudicotyledons</taxon>
        <taxon>Gunneridae</taxon>
        <taxon>Pentapetalae</taxon>
        <taxon>asterids</taxon>
        <taxon>Ericales</taxon>
        <taxon>Ericaceae</taxon>
        <taxon>Ericoideae</taxon>
        <taxon>Rhodoreae</taxon>
        <taxon>Rhododendron</taxon>
    </lineage>
</organism>